<dbReference type="EMBL" id="AMZH03007369">
    <property type="protein sequence ID" value="RRT61479.1"/>
    <property type="molecule type" value="Genomic_DNA"/>
</dbReference>
<dbReference type="AlphaFoldDB" id="A0A426ZBZ0"/>
<organism evidence="1 2">
    <name type="scientific">Ensete ventricosum</name>
    <name type="common">Abyssinian banana</name>
    <name type="synonym">Musa ensete</name>
    <dbReference type="NCBI Taxonomy" id="4639"/>
    <lineage>
        <taxon>Eukaryota</taxon>
        <taxon>Viridiplantae</taxon>
        <taxon>Streptophyta</taxon>
        <taxon>Embryophyta</taxon>
        <taxon>Tracheophyta</taxon>
        <taxon>Spermatophyta</taxon>
        <taxon>Magnoliopsida</taxon>
        <taxon>Liliopsida</taxon>
        <taxon>Zingiberales</taxon>
        <taxon>Musaceae</taxon>
        <taxon>Ensete</taxon>
    </lineage>
</organism>
<reference evidence="1 2" key="1">
    <citation type="journal article" date="2014" name="Agronomy (Basel)">
        <title>A Draft Genome Sequence for Ensete ventricosum, the Drought-Tolerant Tree Against Hunger.</title>
        <authorList>
            <person name="Harrison J."/>
            <person name="Moore K.A."/>
            <person name="Paszkiewicz K."/>
            <person name="Jones T."/>
            <person name="Grant M."/>
            <person name="Ambacheew D."/>
            <person name="Muzemil S."/>
            <person name="Studholme D.J."/>
        </authorList>
    </citation>
    <scope>NUCLEOTIDE SEQUENCE [LARGE SCALE GENOMIC DNA]</scope>
</reference>
<sequence length="240" mass="26506">MHSSIAATAFLYPTPPSLPTSPHLIPSPAISAIASSSPPLQRLLPPATVISSYSYYLATSPTCYRSRSHLRPLPLPSHAFLCHRDPHATTLLSSLPLPSVSPRQHIGSDRQTLTIALFVLFPTTIVHPSSHILCRCNPPTLSHITRYCGCPLATLIASTAAHAAFPRRVILLLHPLVATAFLLFNRSLSRPKRQHRYLLCLSFSLRLVTYYYYSRPSHYPHLLLPSVIVALVSQPHPPLL</sequence>
<evidence type="ECO:0000313" key="2">
    <source>
        <dbReference type="Proteomes" id="UP000287651"/>
    </source>
</evidence>
<comment type="caution">
    <text evidence="1">The sequence shown here is derived from an EMBL/GenBank/DDBJ whole genome shotgun (WGS) entry which is preliminary data.</text>
</comment>
<protein>
    <submittedName>
        <fullName evidence="1">Uncharacterized protein</fullName>
    </submittedName>
</protein>
<dbReference type="Proteomes" id="UP000287651">
    <property type="component" value="Unassembled WGS sequence"/>
</dbReference>
<accession>A0A426ZBZ0</accession>
<name>A0A426ZBZ0_ENSVE</name>
<gene>
    <name evidence="1" type="ORF">B296_00029855</name>
</gene>
<evidence type="ECO:0000313" key="1">
    <source>
        <dbReference type="EMBL" id="RRT61479.1"/>
    </source>
</evidence>
<proteinExistence type="predicted"/>